<evidence type="ECO:0000259" key="10">
    <source>
        <dbReference type="PROSITE" id="PS50089"/>
    </source>
</evidence>
<dbReference type="Pfam" id="PF14570">
    <property type="entry name" value="zf-RING_4"/>
    <property type="match status" value="1"/>
</dbReference>
<feature type="region of interest" description="Disordered" evidence="9">
    <location>
        <begin position="837"/>
        <end position="892"/>
    </location>
</feature>
<keyword evidence="3 8" id="KW-0863">Zinc-finger</keyword>
<dbReference type="GO" id="GO:0016567">
    <property type="term" value="P:protein ubiquitination"/>
    <property type="evidence" value="ECO:0007669"/>
    <property type="project" value="TreeGrafter"/>
</dbReference>
<evidence type="ECO:0000256" key="7">
    <source>
        <dbReference type="ARBA" id="ARBA00023242"/>
    </source>
</evidence>
<feature type="compositionally biased region" description="Low complexity" evidence="9">
    <location>
        <begin position="1059"/>
        <end position="1075"/>
    </location>
</feature>
<comment type="subcellular location">
    <subcellularLocation>
        <location evidence="1">Nucleus</location>
    </subcellularLocation>
</comment>
<feature type="compositionally biased region" description="Polar residues" evidence="9">
    <location>
        <begin position="444"/>
        <end position="459"/>
    </location>
</feature>
<reference evidence="11" key="1">
    <citation type="submission" date="2023-06" db="EMBL/GenBank/DDBJ databases">
        <authorList>
            <consortium name="Lawrence Berkeley National Laboratory"/>
            <person name="Ahrendt S."/>
            <person name="Sahu N."/>
            <person name="Indic B."/>
            <person name="Wong-Bajracharya J."/>
            <person name="Merenyi Z."/>
            <person name="Ke H.-M."/>
            <person name="Monk M."/>
            <person name="Kocsube S."/>
            <person name="Drula E."/>
            <person name="Lipzen A."/>
            <person name="Balint B."/>
            <person name="Henrissat B."/>
            <person name="Andreopoulos B."/>
            <person name="Martin F.M."/>
            <person name="Harder C.B."/>
            <person name="Rigling D."/>
            <person name="Ford K.L."/>
            <person name="Foster G.D."/>
            <person name="Pangilinan J."/>
            <person name="Papanicolaou A."/>
            <person name="Barry K."/>
            <person name="LaButti K."/>
            <person name="Viragh M."/>
            <person name="Koriabine M."/>
            <person name="Yan M."/>
            <person name="Riley R."/>
            <person name="Champramary S."/>
            <person name="Plett K.L."/>
            <person name="Tsai I.J."/>
            <person name="Slot J."/>
            <person name="Sipos G."/>
            <person name="Plett J."/>
            <person name="Nagy L.G."/>
            <person name="Grigoriev I.V."/>
        </authorList>
    </citation>
    <scope>NUCLEOTIDE SEQUENCE</scope>
    <source>
        <strain evidence="11">CCBAS 213</strain>
    </source>
</reference>
<sequence length="1313" mass="142468">MSATRVHSHHALPAPVVHQGFSISQSKSHVLAGVQDAYWNDEEAEDAECPLCLEEMDISDLNFKPCVCGYQICRFCWHHIKENLNKRCPACRRVYTDEGVEFKPISPQDHKRLTQQKKQRERERKELDALGRRHLANVRVVQRNVVYVVGIGPRFAKEEVLMGKSRRSFWSRGHHREAVRPLLGCTSHITDGKMLHAPSPLSTGTPSPGGGREVMRASYGTTKYCMAFLRGATCSDHSCMNLHEWGDEKDCFTKEDLTTLKHTIKATESRTRTVMGKKGEEAEGLPRAAAWGHKTTAPVASTTVSSSISSPSTIPVSRQSRRGGSRQTRPVATESRPSNARVQQDRRSAKSTSQLSSRPSTPASLPQRPLTPGEAKSLQKKPSTPTQPPSPTPSGNAESEPGSLSPAKSSESLPPSVPPGLPAVPPGLSAPPGLPSPARPPRTETASPQTPLLAMQTSYQMSNAARALLDDVKARREAPPPSVSALSPFPDFDRTLQNLSGGDGGFGGFSFNLDPKLAGDDANEVQLPDFEAEAQTPFVGTYVDAFPALRPGAPSGAFMAPPGLPYPHNPSRSIYDPMSVRSSPSIERQSTGGSNYVGSFNPFAEQNEDSSQVHSPTKSSFDDETRKVSRFGFARGRRGSTAASSPLHVPSPLSVSNSISETHSIYNSVDQQPHSPAISQWSLHSRQDYVYQQPPSAMASPMLQHAQAQPYSQAQGRFPLFNAGINAGISEADLRDFIQSSRDRAVNGSAVRSGSAEQPGATGHQPFTDPAIMSARFASGQDVGYQPMDQSHLHYASPPGLAYPQANANFPGALGMETNGAMNVSIDTAVQPPILSTSDFPALSSAAPSTDTAPTAPTTDEVSPEDLEAQEKAERKAAKRAAAAERAAERQKIAQEKAAAKAAEKARIAQEKAAEKEKAAAVKAQQEKERLEKEKIKKEEAKATREKERLAKAEREEKLAQLEKERAAQAEKDRELRNAIREAKLASERAKITALEKSVARQASAATPTETVQVPLLSKKPKKNKPIAKPAKAPVKEEDQVTEETSTIFTASDVPLLPSSKGNTATSSSTNSRSQSVDRKGPTPVEDLLQDIHMMNPAMDLPNHPFFNLHKINPAAKMPLEYGPLVHALSALSVGGGTFANSVPSGSIDNAVSSFQQLLETLTQTISDLLRLLPRTTWDDSSSFDGVLRDMLKGDDFLDEGGEESQGKDDEVAALTLALERRARWMEVQLSKLEELHRDINTAAVRAVLAFNDSGWDRHGFMPRVGNTLRRFDNMGLVEENGVKLAVAREAAVFAETEVREMMENMQAFKPID</sequence>
<dbReference type="GO" id="GO:0003723">
    <property type="term" value="F:RNA binding"/>
    <property type="evidence" value="ECO:0007669"/>
    <property type="project" value="UniProtKB-KW"/>
</dbReference>
<dbReference type="RefSeq" id="XP_060330824.1">
    <property type="nucleotide sequence ID" value="XM_060473188.1"/>
</dbReference>
<feature type="region of interest" description="Disordered" evidence="9">
    <location>
        <begin position="911"/>
        <end position="975"/>
    </location>
</feature>
<feature type="region of interest" description="Disordered" evidence="9">
    <location>
        <begin position="569"/>
        <end position="652"/>
    </location>
</feature>
<feature type="domain" description="RING-type" evidence="10">
    <location>
        <begin position="49"/>
        <end position="92"/>
    </location>
</feature>
<dbReference type="PROSITE" id="PS50089">
    <property type="entry name" value="ZF_RING_2"/>
    <property type="match status" value="1"/>
</dbReference>
<feature type="region of interest" description="Disordered" evidence="9">
    <location>
        <begin position="745"/>
        <end position="768"/>
    </location>
</feature>
<keyword evidence="6" id="KW-0175">Coiled coil</keyword>
<keyword evidence="5" id="KW-0694">RNA-binding</keyword>
<organism evidence="11 12">
    <name type="scientific">Armillaria tabescens</name>
    <name type="common">Ringless honey mushroom</name>
    <name type="synonym">Agaricus tabescens</name>
    <dbReference type="NCBI Taxonomy" id="1929756"/>
    <lineage>
        <taxon>Eukaryota</taxon>
        <taxon>Fungi</taxon>
        <taxon>Dikarya</taxon>
        <taxon>Basidiomycota</taxon>
        <taxon>Agaricomycotina</taxon>
        <taxon>Agaricomycetes</taxon>
        <taxon>Agaricomycetidae</taxon>
        <taxon>Agaricales</taxon>
        <taxon>Marasmiineae</taxon>
        <taxon>Physalacriaceae</taxon>
        <taxon>Desarmillaria</taxon>
    </lineage>
</organism>
<dbReference type="InterPro" id="IPR039515">
    <property type="entry name" value="NOT4_mRING-HC-C4C4"/>
</dbReference>
<dbReference type="GO" id="GO:0004842">
    <property type="term" value="F:ubiquitin-protein transferase activity"/>
    <property type="evidence" value="ECO:0007669"/>
    <property type="project" value="InterPro"/>
</dbReference>
<dbReference type="PANTHER" id="PTHR12603">
    <property type="entry name" value="CCR4-NOT TRANSCRIPTION COMPLEX RELATED"/>
    <property type="match status" value="1"/>
</dbReference>
<feature type="compositionally biased region" description="Basic and acidic residues" evidence="9">
    <location>
        <begin position="272"/>
        <end position="281"/>
    </location>
</feature>
<dbReference type="GO" id="GO:0030014">
    <property type="term" value="C:CCR4-NOT complex"/>
    <property type="evidence" value="ECO:0007669"/>
    <property type="project" value="InterPro"/>
</dbReference>
<dbReference type="GO" id="GO:0008270">
    <property type="term" value="F:zinc ion binding"/>
    <property type="evidence" value="ECO:0007669"/>
    <property type="project" value="UniProtKB-KW"/>
</dbReference>
<dbReference type="GeneID" id="85356736"/>
<keyword evidence="12" id="KW-1185">Reference proteome</keyword>
<evidence type="ECO:0000256" key="9">
    <source>
        <dbReference type="SAM" id="MobiDB-lite"/>
    </source>
</evidence>
<evidence type="ECO:0000256" key="5">
    <source>
        <dbReference type="ARBA" id="ARBA00022884"/>
    </source>
</evidence>
<evidence type="ECO:0000256" key="1">
    <source>
        <dbReference type="ARBA" id="ARBA00004123"/>
    </source>
</evidence>
<proteinExistence type="predicted"/>
<protein>
    <recommendedName>
        <fullName evidence="10">RING-type domain-containing protein</fullName>
    </recommendedName>
</protein>
<feature type="compositionally biased region" description="Low complexity" evidence="9">
    <location>
        <begin position="630"/>
        <end position="652"/>
    </location>
</feature>
<dbReference type="PANTHER" id="PTHR12603:SF0">
    <property type="entry name" value="CCR4-NOT TRANSCRIPTION COMPLEX SUBUNIT 4"/>
    <property type="match status" value="1"/>
</dbReference>
<evidence type="ECO:0000256" key="4">
    <source>
        <dbReference type="ARBA" id="ARBA00022833"/>
    </source>
</evidence>
<dbReference type="FunFam" id="3.30.40.10:FF:000006">
    <property type="entry name" value="CCR4-NOT transcription complex subunit 4"/>
    <property type="match status" value="1"/>
</dbReference>
<feature type="compositionally biased region" description="Polar residues" evidence="9">
    <location>
        <begin position="609"/>
        <end position="619"/>
    </location>
</feature>
<feature type="compositionally biased region" description="Low complexity" evidence="9">
    <location>
        <begin position="295"/>
        <end position="318"/>
    </location>
</feature>
<evidence type="ECO:0000313" key="11">
    <source>
        <dbReference type="EMBL" id="KAK0458554.1"/>
    </source>
</evidence>
<dbReference type="InterPro" id="IPR039780">
    <property type="entry name" value="Mot2"/>
</dbReference>
<dbReference type="InterPro" id="IPR001841">
    <property type="entry name" value="Znf_RING"/>
</dbReference>
<evidence type="ECO:0000256" key="3">
    <source>
        <dbReference type="ARBA" id="ARBA00022771"/>
    </source>
</evidence>
<gene>
    <name evidence="11" type="ORF">EV420DRAFT_1543087</name>
</gene>
<dbReference type="EMBL" id="JAUEPS010000017">
    <property type="protein sequence ID" value="KAK0458554.1"/>
    <property type="molecule type" value="Genomic_DNA"/>
</dbReference>
<feature type="compositionally biased region" description="Pro residues" evidence="9">
    <location>
        <begin position="415"/>
        <end position="440"/>
    </location>
</feature>
<evidence type="ECO:0000313" key="12">
    <source>
        <dbReference type="Proteomes" id="UP001175211"/>
    </source>
</evidence>
<feature type="compositionally biased region" description="Basic and acidic residues" evidence="9">
    <location>
        <begin position="869"/>
        <end position="892"/>
    </location>
</feature>
<keyword evidence="4" id="KW-0862">Zinc</keyword>
<feature type="compositionally biased region" description="Polar residues" evidence="9">
    <location>
        <begin position="580"/>
        <end position="598"/>
    </location>
</feature>
<name>A0AA39N5V3_ARMTA</name>
<accession>A0AA39N5V3</accession>
<comment type="caution">
    <text evidence="11">The sequence shown here is derived from an EMBL/GenBank/DDBJ whole genome shotgun (WGS) entry which is preliminary data.</text>
</comment>
<dbReference type="CDD" id="cd16618">
    <property type="entry name" value="mRING-HC-C4C4_CNOT4"/>
    <property type="match status" value="1"/>
</dbReference>
<feature type="region of interest" description="Disordered" evidence="9">
    <location>
        <begin position="996"/>
        <end position="1084"/>
    </location>
</feature>
<evidence type="ECO:0000256" key="8">
    <source>
        <dbReference type="PROSITE-ProRule" id="PRU00175"/>
    </source>
</evidence>
<dbReference type="GO" id="GO:0005634">
    <property type="term" value="C:nucleus"/>
    <property type="evidence" value="ECO:0007669"/>
    <property type="project" value="UniProtKB-SubCell"/>
</dbReference>
<feature type="compositionally biased region" description="Polar residues" evidence="9">
    <location>
        <begin position="350"/>
        <end position="364"/>
    </location>
</feature>
<dbReference type="Proteomes" id="UP001175211">
    <property type="component" value="Unassembled WGS sequence"/>
</dbReference>
<feature type="compositionally biased region" description="Low complexity" evidence="9">
    <location>
        <begin position="841"/>
        <end position="860"/>
    </location>
</feature>
<dbReference type="SUPFAM" id="SSF57850">
    <property type="entry name" value="RING/U-box"/>
    <property type="match status" value="1"/>
</dbReference>
<keyword evidence="2" id="KW-0479">Metal-binding</keyword>
<feature type="region of interest" description="Disordered" evidence="9">
    <location>
        <begin position="272"/>
        <end position="459"/>
    </location>
</feature>
<evidence type="ECO:0000256" key="2">
    <source>
        <dbReference type="ARBA" id="ARBA00022723"/>
    </source>
</evidence>
<dbReference type="InterPro" id="IPR013083">
    <property type="entry name" value="Znf_RING/FYVE/PHD"/>
</dbReference>
<dbReference type="Gene3D" id="3.30.40.10">
    <property type="entry name" value="Zinc/RING finger domain, C3HC4 (zinc finger)"/>
    <property type="match status" value="1"/>
</dbReference>
<evidence type="ECO:0000256" key="6">
    <source>
        <dbReference type="ARBA" id="ARBA00023054"/>
    </source>
</evidence>
<keyword evidence="7" id="KW-0539">Nucleus</keyword>